<reference evidence="1" key="1">
    <citation type="submission" date="2022-08" db="UniProtKB">
        <authorList>
            <consortium name="EnsemblMetazoa"/>
        </authorList>
    </citation>
    <scope>IDENTIFICATION</scope>
</reference>
<organism evidence="1">
    <name type="scientific">Anopheles coluzzii</name>
    <name type="common">African malaria mosquito</name>
    <dbReference type="NCBI Taxonomy" id="1518534"/>
    <lineage>
        <taxon>Eukaryota</taxon>
        <taxon>Metazoa</taxon>
        <taxon>Ecdysozoa</taxon>
        <taxon>Arthropoda</taxon>
        <taxon>Hexapoda</taxon>
        <taxon>Insecta</taxon>
        <taxon>Pterygota</taxon>
        <taxon>Neoptera</taxon>
        <taxon>Endopterygota</taxon>
        <taxon>Diptera</taxon>
        <taxon>Nematocera</taxon>
        <taxon>Culicoidea</taxon>
        <taxon>Culicidae</taxon>
        <taxon>Anophelinae</taxon>
        <taxon>Anopheles</taxon>
    </lineage>
</organism>
<proteinExistence type="predicted"/>
<accession>A0A8W7PZS2</accession>
<name>A0A8W7PZS2_ANOCL</name>
<sequence length="285" mass="31941">MPWDDCVCFFTTATMLWNSSFIRMESFSPWSRNRFDRMLFFFSSSLFFASSSFSCSCSSTYAAVDFFSSCRRYCSFCRTVSRSTSSPTCSTCCCSIACSSPFSVRNPSMMRLFSTSVSLFASVMARSSDSSCRLTSFCAWNASISSPSSCIRRLVSAPFAVWPSERSDWLCCARTAFSEMHSSRRRFSSSCSAPYWASISRDSTPRLMLLRSRFSDARIESSVLKVEDFFSRASSFRSCSLLDFSSSNSLRMRSMMAVWSFSGDSPTVESEGIPIASGGVRYTRS</sequence>
<dbReference type="AlphaFoldDB" id="A0A8W7PZS2"/>
<dbReference type="Proteomes" id="UP000075882">
    <property type="component" value="Unassembled WGS sequence"/>
</dbReference>
<dbReference type="EnsemblMetazoa" id="ACOM039656-RA">
    <property type="protein sequence ID" value="ACOM039656-PA.1"/>
    <property type="gene ID" value="ACOM039656"/>
</dbReference>
<protein>
    <submittedName>
        <fullName evidence="1">Uncharacterized protein</fullName>
    </submittedName>
</protein>
<evidence type="ECO:0000313" key="1">
    <source>
        <dbReference type="EnsemblMetazoa" id="ACOM039656-PA.1"/>
    </source>
</evidence>